<dbReference type="GO" id="GO:0015768">
    <property type="term" value="P:maltose transport"/>
    <property type="evidence" value="ECO:0007669"/>
    <property type="project" value="TreeGrafter"/>
</dbReference>
<evidence type="ECO:0000313" key="5">
    <source>
        <dbReference type="Proteomes" id="UP000007882"/>
    </source>
</evidence>
<gene>
    <name evidence="4" type="ordered locus">AMIS_43160</name>
</gene>
<dbReference type="GO" id="GO:1901982">
    <property type="term" value="F:maltose binding"/>
    <property type="evidence" value="ECO:0007669"/>
    <property type="project" value="TreeGrafter"/>
</dbReference>
<evidence type="ECO:0000313" key="4">
    <source>
        <dbReference type="EMBL" id="BAL89536.1"/>
    </source>
</evidence>
<sequence length="431" mass="47145">MTKFLSGPFTWFVAFLLGVLVMVTAVAARNVFREPDEPRQQQQPGRAELVIYSGVDESTGGQRQKLIEEWNAENRDTPARLVSLSRSADAQHSEMRATAQSDVSDADVYNLDTTWTAAFASAGYILPLDPSTDTSGFLGPPLETCRFEGKLWALPFNTDAGLLYYRRSVPGSALPAALPPGPNDVRALRNAMPGMEAGFVTPLDAYEGLTVSALEAIWAEGGEVYDQEKDLVVIDSKQAREGLRKLAAAMDRVDDLPPAVHPKSMTFREDTSREAFREGKVALMRNWPVAYGLLRSGDKPLTDFDVRSLPGPSVLGGQNLAVASSTDNPRAAQKLIQFLTSEESERRLFRDGGLAATRTAVYNDPAVIRFQPYASTLKQAVENAKARPETTHYALFSSTFQDIVTQTLNSDGKLPDDAVKRLTEALNGRIV</sequence>
<name>I0H949_ACTM4</name>
<dbReference type="Pfam" id="PF13416">
    <property type="entry name" value="SBP_bac_8"/>
    <property type="match status" value="1"/>
</dbReference>
<keyword evidence="3" id="KW-0732">Signal</keyword>
<comment type="similarity">
    <text evidence="1">Belongs to the bacterial solute-binding protein 1 family.</text>
</comment>
<dbReference type="AlphaFoldDB" id="I0H949"/>
<dbReference type="Gene3D" id="3.40.190.10">
    <property type="entry name" value="Periplasmic binding protein-like II"/>
    <property type="match status" value="2"/>
</dbReference>
<dbReference type="eggNOG" id="COG1653">
    <property type="taxonomic scope" value="Bacteria"/>
</dbReference>
<dbReference type="PANTHER" id="PTHR30061">
    <property type="entry name" value="MALTOSE-BINDING PERIPLASMIC PROTEIN"/>
    <property type="match status" value="1"/>
</dbReference>
<evidence type="ECO:0000256" key="3">
    <source>
        <dbReference type="ARBA" id="ARBA00022729"/>
    </source>
</evidence>
<evidence type="ECO:0000256" key="1">
    <source>
        <dbReference type="ARBA" id="ARBA00008520"/>
    </source>
</evidence>
<dbReference type="SUPFAM" id="SSF53850">
    <property type="entry name" value="Periplasmic binding protein-like II"/>
    <property type="match status" value="1"/>
</dbReference>
<dbReference type="EMBL" id="AP012319">
    <property type="protein sequence ID" value="BAL89536.1"/>
    <property type="molecule type" value="Genomic_DNA"/>
</dbReference>
<evidence type="ECO:0000256" key="2">
    <source>
        <dbReference type="ARBA" id="ARBA00022448"/>
    </source>
</evidence>
<dbReference type="RefSeq" id="WP_014444430.1">
    <property type="nucleotide sequence ID" value="NC_017093.1"/>
</dbReference>
<protein>
    <submittedName>
        <fullName evidence="4">Putative ABC transporter substrate-binding protein</fullName>
    </submittedName>
</protein>
<dbReference type="HOGENOM" id="CLU_031285_9_1_11"/>
<dbReference type="Proteomes" id="UP000007882">
    <property type="component" value="Chromosome"/>
</dbReference>
<dbReference type="PATRIC" id="fig|512565.3.peg.4300"/>
<dbReference type="OrthoDB" id="9770625at2"/>
<keyword evidence="5" id="KW-1185">Reference proteome</keyword>
<dbReference type="PANTHER" id="PTHR30061:SF50">
    <property type="entry name" value="MALTOSE_MALTODEXTRIN-BINDING PERIPLASMIC PROTEIN"/>
    <property type="match status" value="1"/>
</dbReference>
<accession>I0H949</accession>
<proteinExistence type="inferred from homology"/>
<dbReference type="STRING" id="512565.AMIS_43160"/>
<dbReference type="GO" id="GO:0055052">
    <property type="term" value="C:ATP-binding cassette (ABC) transporter complex, substrate-binding subunit-containing"/>
    <property type="evidence" value="ECO:0007669"/>
    <property type="project" value="TreeGrafter"/>
</dbReference>
<organism evidence="4 5">
    <name type="scientific">Actinoplanes missouriensis (strain ATCC 14538 / DSM 43046 / CBS 188.64 / JCM 3121 / NBRC 102363 / NCIMB 12654 / NRRL B-3342 / UNCC 431)</name>
    <dbReference type="NCBI Taxonomy" id="512565"/>
    <lineage>
        <taxon>Bacteria</taxon>
        <taxon>Bacillati</taxon>
        <taxon>Actinomycetota</taxon>
        <taxon>Actinomycetes</taxon>
        <taxon>Micromonosporales</taxon>
        <taxon>Micromonosporaceae</taxon>
        <taxon>Actinoplanes</taxon>
    </lineage>
</organism>
<dbReference type="InterPro" id="IPR006059">
    <property type="entry name" value="SBP"/>
</dbReference>
<keyword evidence="2" id="KW-0813">Transport</keyword>
<dbReference type="GO" id="GO:0042956">
    <property type="term" value="P:maltodextrin transmembrane transport"/>
    <property type="evidence" value="ECO:0007669"/>
    <property type="project" value="TreeGrafter"/>
</dbReference>
<dbReference type="KEGG" id="ams:AMIS_43160"/>
<reference evidence="4 5" key="1">
    <citation type="submission" date="2012-02" db="EMBL/GenBank/DDBJ databases">
        <title>Complete genome sequence of Actinoplanes missouriensis 431 (= NBRC 102363).</title>
        <authorList>
            <person name="Ohnishi Y."/>
            <person name="Ishikawa J."/>
            <person name="Sekine M."/>
            <person name="Hosoyama A."/>
            <person name="Harada T."/>
            <person name="Narita H."/>
            <person name="Hata T."/>
            <person name="Konno Y."/>
            <person name="Tutikane K."/>
            <person name="Fujita N."/>
            <person name="Horinouchi S."/>
            <person name="Hayakawa M."/>
        </authorList>
    </citation>
    <scope>NUCLEOTIDE SEQUENCE [LARGE SCALE GENOMIC DNA]</scope>
    <source>
        <strain evidence="5">ATCC 14538 / DSM 43046 / CBS 188.64 / JCM 3121 / NBRC 102363 / NCIMB 12654 / NRRL B-3342 / UNCC 431</strain>
    </source>
</reference>